<comment type="function">
    <text evidence="5">One of two assembly initiator proteins, it binds directly to the 5'-end of the 23S rRNA, where it nucleates assembly of the 50S subunit.</text>
</comment>
<dbReference type="SUPFAM" id="SSF50104">
    <property type="entry name" value="Translation proteins SH3-like domain"/>
    <property type="match status" value="1"/>
</dbReference>
<dbReference type="GO" id="GO:0003735">
    <property type="term" value="F:structural constituent of ribosome"/>
    <property type="evidence" value="ECO:0007669"/>
    <property type="project" value="InterPro"/>
</dbReference>
<dbReference type="GO" id="GO:0005840">
    <property type="term" value="C:ribosome"/>
    <property type="evidence" value="ECO:0007669"/>
    <property type="project" value="UniProtKB-KW"/>
</dbReference>
<dbReference type="PANTHER" id="PTHR12903">
    <property type="entry name" value="MITOCHONDRIAL RIBOSOMAL PROTEIN L24"/>
    <property type="match status" value="1"/>
</dbReference>
<dbReference type="InterPro" id="IPR041988">
    <property type="entry name" value="Ribosomal_uL24_KOW"/>
</dbReference>
<reference evidence="7 8" key="1">
    <citation type="journal article" date="2016" name="Nat. Commun.">
        <title>Thousands of microbial genomes shed light on interconnected biogeochemical processes in an aquifer system.</title>
        <authorList>
            <person name="Anantharaman K."/>
            <person name="Brown C.T."/>
            <person name="Hug L.A."/>
            <person name="Sharon I."/>
            <person name="Castelle C.J."/>
            <person name="Probst A.J."/>
            <person name="Thomas B.C."/>
            <person name="Singh A."/>
            <person name="Wilkins M.J."/>
            <person name="Karaoz U."/>
            <person name="Brodie E.L."/>
            <person name="Williams K.H."/>
            <person name="Hubbard S.S."/>
            <person name="Banfield J.F."/>
        </authorList>
    </citation>
    <scope>NUCLEOTIDE SEQUENCE [LARGE SCALE GENOMIC DNA]</scope>
</reference>
<accession>A0A1F5ZWT9</accession>
<dbReference type="InterPro" id="IPR014722">
    <property type="entry name" value="Rib_uL2_dom2"/>
</dbReference>
<dbReference type="GO" id="GO:0019843">
    <property type="term" value="F:rRNA binding"/>
    <property type="evidence" value="ECO:0007669"/>
    <property type="project" value="UniProtKB-UniRule"/>
</dbReference>
<dbReference type="SMART" id="SM00739">
    <property type="entry name" value="KOW"/>
    <property type="match status" value="1"/>
</dbReference>
<evidence type="ECO:0000313" key="7">
    <source>
        <dbReference type="EMBL" id="OGG16833.1"/>
    </source>
</evidence>
<dbReference type="InterPro" id="IPR005824">
    <property type="entry name" value="KOW"/>
</dbReference>
<dbReference type="HAMAP" id="MF_01326_B">
    <property type="entry name" value="Ribosomal_uL24_B"/>
    <property type="match status" value="1"/>
</dbReference>
<protein>
    <recommendedName>
        <fullName evidence="4 5">Large ribosomal subunit protein uL24</fullName>
    </recommendedName>
</protein>
<evidence type="ECO:0000256" key="2">
    <source>
        <dbReference type="ARBA" id="ARBA00022980"/>
    </source>
</evidence>
<dbReference type="Pfam" id="PF17136">
    <property type="entry name" value="ribosomal_L24"/>
    <property type="match status" value="1"/>
</dbReference>
<dbReference type="EMBL" id="MFJL01000007">
    <property type="protein sequence ID" value="OGG16833.1"/>
    <property type="molecule type" value="Genomic_DNA"/>
</dbReference>
<dbReference type="STRING" id="1798382.A3D77_00155"/>
<evidence type="ECO:0000256" key="4">
    <source>
        <dbReference type="ARBA" id="ARBA00035206"/>
    </source>
</evidence>
<dbReference type="InterPro" id="IPR057264">
    <property type="entry name" value="Ribosomal_uL24_C"/>
</dbReference>
<dbReference type="GO" id="GO:1990904">
    <property type="term" value="C:ribonucleoprotein complex"/>
    <property type="evidence" value="ECO:0007669"/>
    <property type="project" value="UniProtKB-KW"/>
</dbReference>
<gene>
    <name evidence="5" type="primary">rplX</name>
    <name evidence="7" type="ORF">A3D77_00155</name>
</gene>
<evidence type="ECO:0000256" key="3">
    <source>
        <dbReference type="ARBA" id="ARBA00023274"/>
    </source>
</evidence>
<dbReference type="AlphaFoldDB" id="A0A1F5ZWT9"/>
<dbReference type="Pfam" id="PF00467">
    <property type="entry name" value="KOW"/>
    <property type="match status" value="1"/>
</dbReference>
<feature type="domain" description="KOW" evidence="6">
    <location>
        <begin position="5"/>
        <end position="32"/>
    </location>
</feature>
<comment type="similarity">
    <text evidence="1 5">Belongs to the universal ribosomal protein uL24 family.</text>
</comment>
<evidence type="ECO:0000259" key="6">
    <source>
        <dbReference type="SMART" id="SM00739"/>
    </source>
</evidence>
<dbReference type="InterPro" id="IPR003256">
    <property type="entry name" value="Ribosomal_uL24"/>
</dbReference>
<organism evidence="7 8">
    <name type="scientific">Candidatus Gottesmanbacteria bacterium RIFCSPHIGHO2_02_FULL_39_11</name>
    <dbReference type="NCBI Taxonomy" id="1798382"/>
    <lineage>
        <taxon>Bacteria</taxon>
        <taxon>Candidatus Gottesmaniibacteriota</taxon>
    </lineage>
</organism>
<dbReference type="CDD" id="cd06089">
    <property type="entry name" value="KOW_RPL26"/>
    <property type="match status" value="1"/>
</dbReference>
<dbReference type="GO" id="GO:0006412">
    <property type="term" value="P:translation"/>
    <property type="evidence" value="ECO:0007669"/>
    <property type="project" value="UniProtKB-UniRule"/>
</dbReference>
<comment type="subunit">
    <text evidence="5">Part of the 50S ribosomal subunit.</text>
</comment>
<keyword evidence="3 5" id="KW-0687">Ribonucleoprotein</keyword>
<dbReference type="NCBIfam" id="TIGR01079">
    <property type="entry name" value="rplX_bact"/>
    <property type="match status" value="1"/>
</dbReference>
<keyword evidence="5" id="KW-0694">RNA-binding</keyword>
<keyword evidence="5" id="KW-0699">rRNA-binding</keyword>
<dbReference type="Proteomes" id="UP000176923">
    <property type="component" value="Unassembled WGS sequence"/>
</dbReference>
<evidence type="ECO:0000256" key="5">
    <source>
        <dbReference type="HAMAP-Rule" id="MF_01326"/>
    </source>
</evidence>
<proteinExistence type="inferred from homology"/>
<comment type="function">
    <text evidence="5">One of the proteins that surrounds the polypeptide exit tunnel on the outside of the subunit.</text>
</comment>
<name>A0A1F5ZWT9_9BACT</name>
<dbReference type="InterPro" id="IPR008991">
    <property type="entry name" value="Translation_prot_SH3-like_sf"/>
</dbReference>
<keyword evidence="2 5" id="KW-0689">Ribosomal protein</keyword>
<evidence type="ECO:0000313" key="8">
    <source>
        <dbReference type="Proteomes" id="UP000176923"/>
    </source>
</evidence>
<comment type="caution">
    <text evidence="7">The sequence shown here is derived from an EMBL/GenBank/DDBJ whole genome shotgun (WGS) entry which is preliminary data.</text>
</comment>
<dbReference type="Gene3D" id="2.30.30.30">
    <property type="match status" value="1"/>
</dbReference>
<evidence type="ECO:0000256" key="1">
    <source>
        <dbReference type="ARBA" id="ARBA00010618"/>
    </source>
</evidence>
<sequence length="106" mass="11763">MKVKKFRKGDEIIITSGKDKGKKGKIEKVLTKRGAVVVPGLNLFKRHLKKQNENNPGGIIEFPRPLPFSKIAILDPKSGKATRIGFSIKGDQKNRIAKVSKSILDK</sequence>